<feature type="region of interest" description="Disordered" evidence="1">
    <location>
        <begin position="611"/>
        <end position="642"/>
    </location>
</feature>
<keyword evidence="3" id="KW-1185">Reference proteome</keyword>
<evidence type="ECO:0000313" key="3">
    <source>
        <dbReference type="Proteomes" id="UP001189429"/>
    </source>
</evidence>
<evidence type="ECO:0000313" key="2">
    <source>
        <dbReference type="EMBL" id="CAK0788936.1"/>
    </source>
</evidence>
<evidence type="ECO:0000256" key="1">
    <source>
        <dbReference type="SAM" id="MobiDB-lite"/>
    </source>
</evidence>
<name>A0ABN9PAE6_9DINO</name>
<organism evidence="2 3">
    <name type="scientific">Prorocentrum cordatum</name>
    <dbReference type="NCBI Taxonomy" id="2364126"/>
    <lineage>
        <taxon>Eukaryota</taxon>
        <taxon>Sar</taxon>
        <taxon>Alveolata</taxon>
        <taxon>Dinophyceae</taxon>
        <taxon>Prorocentrales</taxon>
        <taxon>Prorocentraceae</taxon>
        <taxon>Prorocentrum</taxon>
    </lineage>
</organism>
<feature type="non-terminal residue" evidence="2">
    <location>
        <position position="764"/>
    </location>
</feature>
<comment type="caution">
    <text evidence="2">The sequence shown here is derived from an EMBL/GenBank/DDBJ whole genome shotgun (WGS) entry which is preliminary data.</text>
</comment>
<reference evidence="2" key="1">
    <citation type="submission" date="2023-10" db="EMBL/GenBank/DDBJ databases">
        <authorList>
            <person name="Chen Y."/>
            <person name="Shah S."/>
            <person name="Dougan E. K."/>
            <person name="Thang M."/>
            <person name="Chan C."/>
        </authorList>
    </citation>
    <scope>NUCLEOTIDE SEQUENCE [LARGE SCALE GENOMIC DNA]</scope>
</reference>
<proteinExistence type="predicted"/>
<sequence>MNFFVKQNRIHSLRHMELQECVQASLLEPSAYTPRWAPDPVDVPCSQPELMGTQFGLLVNEVCFAPLALAKMVCELLDQALSLNTGDPEGSTVDLVLFSVRLASRVESYAHFLVEVAHDRHPSVKKKDLHVLDRQLLTPEAVRDMVQAVNLLRTHLRRKAFTMLEDWIHVVAERIAEQEAGVAEEAGHVFVSGAGESQLNGTYVKEAQGMYVKRGASSDTCTLQLAAEGEWSFHKKGYKDNAQLYMSADLTPTPPATGWKATSGLSPPPTVEPALNRQARLACNFHAHRLLLLRHAKKVSTQVAIDVLSSFMFLVVRHTWNQKPTAIPDPEVYEIMGSLRRPLIEWMEHKDRSYQEFGGVLDTVYKLATRKPLLHFTELIWCKAQDPEDQGRFVALGMRESYQSEADVAELQGEEWAKQTASNGHVPIVDLKQLERRIIVEVNCQTFTLKMINTDGRGAIQCEVRGSYQFRQDRYVAAEGYLLHAWVPDQRLPMLNAGDVYDPEELEPSETWVADLFEPVRNSFFVNIGNPPQDVTFFFADPDQETLDKDAHVAVLVGAHLQQSRRKWKEVVLYRAYGMVQVFTMTSHGRRFHRTLEYTTNAQLTLHAMQPDTDCSQERPPFPPWGRHQAGQPDVEPQPPPHPPSVSIFRGSVGNPAQQEFVPARLMYGLLPAAILEQYNLWQSTEGGFSIRGAAADGDTSRRLEVSLVARAMAAGTAEEEHEEPEAVCARVEATFKSGDRATRYVLLNPLTAPAGTPLYSVAR</sequence>
<dbReference type="EMBL" id="CAUYUJ010000143">
    <property type="protein sequence ID" value="CAK0788936.1"/>
    <property type="molecule type" value="Genomic_DNA"/>
</dbReference>
<protein>
    <submittedName>
        <fullName evidence="2">Uncharacterized protein</fullName>
    </submittedName>
</protein>
<dbReference type="Proteomes" id="UP001189429">
    <property type="component" value="Unassembled WGS sequence"/>
</dbReference>
<gene>
    <name evidence="2" type="ORF">PCOR1329_LOCUS650</name>
</gene>
<accession>A0ABN9PAE6</accession>